<dbReference type="EMBL" id="NKUJ01000387">
    <property type="protein sequence ID" value="RMJ06790.1"/>
    <property type="molecule type" value="Genomic_DNA"/>
</dbReference>
<protein>
    <recommendedName>
        <fullName evidence="2">Metallo-beta-lactamase domain-containing protein</fullName>
    </recommendedName>
</protein>
<evidence type="ECO:0000313" key="4">
    <source>
        <dbReference type="Proteomes" id="UP000277212"/>
    </source>
</evidence>
<gene>
    <name evidence="3" type="ORF">CDV36_013599</name>
</gene>
<evidence type="ECO:0000259" key="2">
    <source>
        <dbReference type="SMART" id="SM00849"/>
    </source>
</evidence>
<dbReference type="SUPFAM" id="SSF56281">
    <property type="entry name" value="Metallo-hydrolase/oxidoreductase"/>
    <property type="match status" value="1"/>
</dbReference>
<feature type="signal peptide" evidence="1">
    <location>
        <begin position="1"/>
        <end position="23"/>
    </location>
</feature>
<dbReference type="CDD" id="cd16280">
    <property type="entry name" value="metallo-hydrolase-like_MBL-fold"/>
    <property type="match status" value="1"/>
</dbReference>
<dbReference type="SMART" id="SM00849">
    <property type="entry name" value="Lactamase_B"/>
    <property type="match status" value="1"/>
</dbReference>
<dbReference type="Pfam" id="PF00753">
    <property type="entry name" value="Lactamase_B"/>
    <property type="match status" value="1"/>
</dbReference>
<organism evidence="3 4">
    <name type="scientific">Fusarium kuroshium</name>
    <dbReference type="NCBI Taxonomy" id="2010991"/>
    <lineage>
        <taxon>Eukaryota</taxon>
        <taxon>Fungi</taxon>
        <taxon>Dikarya</taxon>
        <taxon>Ascomycota</taxon>
        <taxon>Pezizomycotina</taxon>
        <taxon>Sordariomycetes</taxon>
        <taxon>Hypocreomycetidae</taxon>
        <taxon>Hypocreales</taxon>
        <taxon>Nectriaceae</taxon>
        <taxon>Fusarium</taxon>
        <taxon>Fusarium solani species complex</taxon>
    </lineage>
</organism>
<proteinExistence type="predicted"/>
<dbReference type="AlphaFoldDB" id="A0A3M2RN76"/>
<dbReference type="InterPro" id="IPR050662">
    <property type="entry name" value="Sec-metab_biosynth-thioest"/>
</dbReference>
<feature type="domain" description="Metallo-beta-lactamase" evidence="2">
    <location>
        <begin position="102"/>
        <end position="281"/>
    </location>
</feature>
<dbReference type="STRING" id="2010991.A0A3M2RN76"/>
<feature type="chain" id="PRO_5018240848" description="Metallo-beta-lactamase domain-containing protein" evidence="1">
    <location>
        <begin position="24"/>
        <end position="336"/>
    </location>
</feature>
<sequence>MFSLRFSLPAACLLALHSVAVHAQILPLDQFWNATAFPNEQKQNVTKYLNQALDLATDRSIYQYFQDQCIVQQVYPPLFSMPPGFVKPFAAFDNFYFVGHGFVSAWVYNTGDGLILIDALDNQEEIEAILLPELAEFGFKGSDIKHVIITHEHIDHFGGARYLQEKFGAAIYAAEDAWKELAFQGKNNSVPVPARDKVVTDGDVVKAGNVSIEIVYTPGHTLGTISLIFPVFDHAKPHLVGLSGGTGTPQPQNLRELKITSQNRFADIAREKGVDVLVSNHNVADHALFHADILAHRGPNTANPFVVGVENFEKYIRINALCSRVIAARQGMDLQV</sequence>
<keyword evidence="4" id="KW-1185">Reference proteome</keyword>
<dbReference type="Proteomes" id="UP000277212">
    <property type="component" value="Unassembled WGS sequence"/>
</dbReference>
<dbReference type="InterPro" id="IPR001279">
    <property type="entry name" value="Metallo-B-lactamas"/>
</dbReference>
<evidence type="ECO:0000313" key="3">
    <source>
        <dbReference type="EMBL" id="RMJ06790.1"/>
    </source>
</evidence>
<dbReference type="PANTHER" id="PTHR23131">
    <property type="entry name" value="ENDORIBONUCLEASE LACTB2"/>
    <property type="match status" value="1"/>
</dbReference>
<evidence type="ECO:0000256" key="1">
    <source>
        <dbReference type="SAM" id="SignalP"/>
    </source>
</evidence>
<dbReference type="OrthoDB" id="449487at2759"/>
<dbReference type="InterPro" id="IPR036866">
    <property type="entry name" value="RibonucZ/Hydroxyglut_hydro"/>
</dbReference>
<reference evidence="3 4" key="1">
    <citation type="submission" date="2017-06" db="EMBL/GenBank/DDBJ databases">
        <title>Comparative genomic analysis of Ambrosia Fusariam Clade fungi.</title>
        <authorList>
            <person name="Stajich J.E."/>
            <person name="Carrillo J."/>
            <person name="Kijimoto T."/>
            <person name="Eskalen A."/>
            <person name="O'Donnell K."/>
            <person name="Kasson M."/>
        </authorList>
    </citation>
    <scope>NUCLEOTIDE SEQUENCE [LARGE SCALE GENOMIC DNA]</scope>
    <source>
        <strain evidence="3">UCR3666</strain>
    </source>
</reference>
<comment type="caution">
    <text evidence="3">The sequence shown here is derived from an EMBL/GenBank/DDBJ whole genome shotgun (WGS) entry which is preliminary data.</text>
</comment>
<accession>A0A3M2RN76</accession>
<name>A0A3M2RN76_9HYPO</name>
<dbReference type="Gene3D" id="3.60.15.10">
    <property type="entry name" value="Ribonuclease Z/Hydroxyacylglutathione hydrolase-like"/>
    <property type="match status" value="1"/>
</dbReference>
<keyword evidence="1" id="KW-0732">Signal</keyword>